<dbReference type="AlphaFoldDB" id="A0A1T5FB86"/>
<feature type="domain" description="VOC" evidence="1">
    <location>
        <begin position="153"/>
        <end position="277"/>
    </location>
</feature>
<keyword evidence="2" id="KW-0223">Dioxygenase</keyword>
<dbReference type="Pfam" id="PF00903">
    <property type="entry name" value="Glyoxalase"/>
    <property type="match status" value="1"/>
</dbReference>
<dbReference type="InterPro" id="IPR029068">
    <property type="entry name" value="Glyas_Bleomycin-R_OHBP_Dase"/>
</dbReference>
<dbReference type="PROSITE" id="PS51819">
    <property type="entry name" value="VOC"/>
    <property type="match status" value="1"/>
</dbReference>
<evidence type="ECO:0000259" key="1">
    <source>
        <dbReference type="PROSITE" id="PS51819"/>
    </source>
</evidence>
<dbReference type="InterPro" id="IPR037523">
    <property type="entry name" value="VOC_core"/>
</dbReference>
<dbReference type="Gene3D" id="3.10.180.10">
    <property type="entry name" value="2,3-Dihydroxybiphenyl 1,2-Dioxygenase, domain 1"/>
    <property type="match status" value="2"/>
</dbReference>
<keyword evidence="3" id="KW-1185">Reference proteome</keyword>
<dbReference type="SUPFAM" id="SSF54593">
    <property type="entry name" value="Glyoxalase/Bleomycin resistance protein/Dihydroxybiphenyl dioxygenase"/>
    <property type="match status" value="1"/>
</dbReference>
<gene>
    <name evidence="2" type="ORF">SAMN06295920_10920</name>
</gene>
<dbReference type="GO" id="GO:0051213">
    <property type="term" value="F:dioxygenase activity"/>
    <property type="evidence" value="ECO:0007669"/>
    <property type="project" value="UniProtKB-KW"/>
</dbReference>
<reference evidence="3" key="1">
    <citation type="submission" date="2017-02" db="EMBL/GenBank/DDBJ databases">
        <authorList>
            <person name="Varghese N."/>
            <person name="Submissions S."/>
        </authorList>
    </citation>
    <scope>NUCLEOTIDE SEQUENCE [LARGE SCALE GENOMIC DNA]</scope>
    <source>
        <strain evidence="3">UM2</strain>
    </source>
</reference>
<proteinExistence type="predicted"/>
<sequence>MAIIGIERILYRVDDVDRSIRFFEDFGLPLLDRDEGGACFRLPDNARVDIRAIATDPVPGSQIVGIGVHEIVWGVDTAENLERLVARLATDREVRRDADGICHFVADGGIAMGLRHWPEKRQIFAPTEPVNSPGNLQRMNVHRRWIARARPKGISHIGVISPDIEGLATFLRERLDFRLSDRQRSFAVYVRADGVNDHHNLAILNANAGLPGMDGTLRFHHVNYVVTDLDEMMAGKNHLERRGWPKSEWGIGRHRIASALFCYFPCPAGGEAEYGADSDALDDNWIPRDFSPMFGIAHWMHDLPGFLRDGAEWDVTFAADGVPTKGGIQPHSDL</sequence>
<dbReference type="InterPro" id="IPR004360">
    <property type="entry name" value="Glyas_Fos-R_dOase_dom"/>
</dbReference>
<dbReference type="EMBL" id="FUYM01000009">
    <property type="protein sequence ID" value="SKB93421.1"/>
    <property type="molecule type" value="Genomic_DNA"/>
</dbReference>
<organism evidence="2 3">
    <name type="scientific">Rhizorhabdus histidinilytica</name>
    <dbReference type="NCBI Taxonomy" id="439228"/>
    <lineage>
        <taxon>Bacteria</taxon>
        <taxon>Pseudomonadati</taxon>
        <taxon>Pseudomonadota</taxon>
        <taxon>Alphaproteobacteria</taxon>
        <taxon>Sphingomonadales</taxon>
        <taxon>Sphingomonadaceae</taxon>
        <taxon>Rhizorhabdus</taxon>
    </lineage>
</organism>
<evidence type="ECO:0000313" key="3">
    <source>
        <dbReference type="Proteomes" id="UP000189818"/>
    </source>
</evidence>
<evidence type="ECO:0000313" key="2">
    <source>
        <dbReference type="EMBL" id="SKB93421.1"/>
    </source>
</evidence>
<accession>A0A1T5FB86</accession>
<name>A0A1T5FB86_9SPHN</name>
<dbReference type="Proteomes" id="UP000189818">
    <property type="component" value="Unassembled WGS sequence"/>
</dbReference>
<dbReference type="STRING" id="439228.SAMN06295920_10920"/>
<dbReference type="RefSeq" id="WP_079649621.1">
    <property type="nucleotide sequence ID" value="NZ_FUYM01000009.1"/>
</dbReference>
<dbReference type="OrthoDB" id="9803142at2"/>
<keyword evidence="2" id="KW-0560">Oxidoreductase</keyword>
<protein>
    <submittedName>
        <fullName evidence="2">Catechol-2,3-dioxygenase</fullName>
    </submittedName>
</protein>